<gene>
    <name evidence="2" type="ORF">M569_15340</name>
</gene>
<dbReference type="OrthoDB" id="722566at2759"/>
<dbReference type="InterPro" id="IPR044680">
    <property type="entry name" value="EX1/2"/>
</dbReference>
<protein>
    <submittedName>
        <fullName evidence="2">Uncharacterized protein</fullName>
    </submittedName>
</protein>
<dbReference type="Proteomes" id="UP000015453">
    <property type="component" value="Unassembled WGS sequence"/>
</dbReference>
<accession>S8DJ11</accession>
<organism evidence="2 3">
    <name type="scientific">Genlisea aurea</name>
    <dbReference type="NCBI Taxonomy" id="192259"/>
    <lineage>
        <taxon>Eukaryota</taxon>
        <taxon>Viridiplantae</taxon>
        <taxon>Streptophyta</taxon>
        <taxon>Embryophyta</taxon>
        <taxon>Tracheophyta</taxon>
        <taxon>Spermatophyta</taxon>
        <taxon>Magnoliopsida</taxon>
        <taxon>eudicotyledons</taxon>
        <taxon>Gunneridae</taxon>
        <taxon>Pentapetalae</taxon>
        <taxon>asterids</taxon>
        <taxon>lamiids</taxon>
        <taxon>Lamiales</taxon>
        <taxon>Lentibulariaceae</taxon>
        <taxon>Genlisea</taxon>
    </lineage>
</organism>
<dbReference type="AlphaFoldDB" id="S8DJ11"/>
<dbReference type="EMBL" id="AUSU01008343">
    <property type="protein sequence ID" value="EPS59467.1"/>
    <property type="molecule type" value="Genomic_DNA"/>
</dbReference>
<sequence length="499" mass="55051">NNSSVSAYSSCSSSRDWDWNRWTRHFSDIEVAENDSSILKFQLDDAVEKEDFEEAAKLKLSISETTSKDSIAEIMSDLKNAIIEERYHDASRLCRDTGSGLVGWWVGYSKNKGDPFGRMIHITPGIGRFVAKCYSPRQLVTSSPGTPLFEIFVIKDGDGTYKMQAVFLKKNKRDLKKLSSSFGASSEDATSAGENREATVVDVKLEEGKPKKGEKKSIDFEGAAEEGIKSVINFLKEKIPELNVKVMKVDVAEDITEDTAKEFVEDDNDSSSTIETSDEDEVSELDDNPEDDQVVSEGDNEVPQEDGSNNFDMKLYIGGILHNKEDGHMKDEVTRVPATVMDMEKDSFVLRIPSADNENEVNVSAKVKVAALAAQGVSDLMPPEVAMALLNSGKVSRKVAKDVREIFKLAVSHAQKGSALSEFTTFNRITTSSSDLDPFEGLYVGAFGPYGSEIVQLRRKYGSWKTAGDEDSISDDVEFFEYVEAVKLTGDFNVPAGQV</sequence>
<dbReference type="PANTHER" id="PTHR33917:SF2">
    <property type="entry name" value="PROTEIN EXECUTER 2, CHLOROPLASTIC"/>
    <property type="match status" value="1"/>
</dbReference>
<evidence type="ECO:0000313" key="3">
    <source>
        <dbReference type="Proteomes" id="UP000015453"/>
    </source>
</evidence>
<dbReference type="GO" id="GO:0010343">
    <property type="term" value="P:singlet oxygen-mediated programmed cell death"/>
    <property type="evidence" value="ECO:0007669"/>
    <property type="project" value="InterPro"/>
</dbReference>
<dbReference type="Pfam" id="PF12014">
    <property type="entry name" value="Cyclin_D1_bind"/>
    <property type="match status" value="1"/>
</dbReference>
<feature type="region of interest" description="Disordered" evidence="1">
    <location>
        <begin position="260"/>
        <end position="311"/>
    </location>
</feature>
<evidence type="ECO:0000256" key="1">
    <source>
        <dbReference type="SAM" id="MobiDB-lite"/>
    </source>
</evidence>
<comment type="caution">
    <text evidence="2">The sequence shown here is derived from an EMBL/GenBank/DDBJ whole genome shotgun (WGS) entry which is preliminary data.</text>
</comment>
<feature type="compositionally biased region" description="Polar residues" evidence="1">
    <location>
        <begin position="183"/>
        <end position="193"/>
    </location>
</feature>
<keyword evidence="3" id="KW-1185">Reference proteome</keyword>
<feature type="compositionally biased region" description="Acidic residues" evidence="1">
    <location>
        <begin position="276"/>
        <end position="304"/>
    </location>
</feature>
<proteinExistence type="predicted"/>
<name>S8DJ11_9LAMI</name>
<feature type="region of interest" description="Disordered" evidence="1">
    <location>
        <begin position="183"/>
        <end position="217"/>
    </location>
</feature>
<feature type="non-terminal residue" evidence="2">
    <location>
        <position position="1"/>
    </location>
</feature>
<feature type="non-terminal residue" evidence="2">
    <location>
        <position position="499"/>
    </location>
</feature>
<reference evidence="2 3" key="1">
    <citation type="journal article" date="2013" name="BMC Genomics">
        <title>The miniature genome of a carnivorous plant Genlisea aurea contains a low number of genes and short non-coding sequences.</title>
        <authorList>
            <person name="Leushkin E.V."/>
            <person name="Sutormin R.A."/>
            <person name="Nabieva E.R."/>
            <person name="Penin A.A."/>
            <person name="Kondrashov A.S."/>
            <person name="Logacheva M.D."/>
        </authorList>
    </citation>
    <scope>NUCLEOTIDE SEQUENCE [LARGE SCALE GENOMIC DNA]</scope>
</reference>
<evidence type="ECO:0000313" key="2">
    <source>
        <dbReference type="EMBL" id="EPS59467.1"/>
    </source>
</evidence>
<dbReference type="PANTHER" id="PTHR33917">
    <property type="entry name" value="PROTEIN EXECUTER 1, CHLOROPLASTIC"/>
    <property type="match status" value="1"/>
</dbReference>
<feature type="compositionally biased region" description="Basic and acidic residues" evidence="1">
    <location>
        <begin position="194"/>
        <end position="217"/>
    </location>
</feature>
<dbReference type="GO" id="GO:0042651">
    <property type="term" value="C:thylakoid membrane"/>
    <property type="evidence" value="ECO:0007669"/>
    <property type="project" value="TreeGrafter"/>
</dbReference>